<sequence length="596" mass="67223">MEKKRVVIVGAGVSGLTVCKHLLELGCQPTVFEADTMLGGVWARAMASTKLQTPRSMYQYSDFPWPESVTEEFLSHRQVAAYLDAYARHFGVLSCVRFGHRVVGMEYHGVGEQAMAAWEEWAGNGQAFSSGAGEWRLSVADDDGHVETHKADFVVLCIGMFSGVPDIPTFPAGKGPEVFDGHVIHSMDYAKMGTSKAKEMIRGKRVTVVGYMKSALDIAAECAEVNGTAHPCTMVVRTKHWIVPDYCVWGINGKNFTLNRFSELLIHKPGEGLLLSILATLLTPLRWAFYKLAESYYSIPMKKHGMVPDHSLFHALAAAFIYVSPKDHYKRLEEGSIMLKKSKTFSLCKEGVLVEGEPSPVKSDVVIFGTGFKGDEKIKDMFTSKYFRNVAIGSESTTVPLYSIFVYMFLTICPNLNSRSWSSFMSRAKFFKHACFTNRECINPKIPQLAVIGYSDTHSNIYASDIRAKWLARFLDSSFRLLNVAAMQKDVLEWEKYMKILWKILPPVNILILNTWYNDQLCRDMGCNPWRKKGSFRNCLRSMALVIMLTYSQLQVQGTLELVSRFLWHVRITLCSQIFLLQRIVLGNVMTIFALI</sequence>
<dbReference type="OrthoDB" id="66881at2759"/>
<evidence type="ECO:0000256" key="3">
    <source>
        <dbReference type="ARBA" id="ARBA00022827"/>
    </source>
</evidence>
<protein>
    <recommendedName>
        <fullName evidence="5">Flavin-containing monooxygenase</fullName>
        <ecNumber evidence="5">1.-.-.-</ecNumber>
    </recommendedName>
</protein>
<dbReference type="Pfam" id="PF00743">
    <property type="entry name" value="FMO-like"/>
    <property type="match status" value="1"/>
</dbReference>
<dbReference type="GO" id="GO:0050661">
    <property type="term" value="F:NADP binding"/>
    <property type="evidence" value="ECO:0007669"/>
    <property type="project" value="InterPro"/>
</dbReference>
<keyword evidence="4 5" id="KW-0560">Oxidoreductase</keyword>
<proteinExistence type="inferred from homology"/>
<organism evidence="6 7">
    <name type="scientific">Miscanthus lutarioriparius</name>
    <dbReference type="NCBI Taxonomy" id="422564"/>
    <lineage>
        <taxon>Eukaryota</taxon>
        <taxon>Viridiplantae</taxon>
        <taxon>Streptophyta</taxon>
        <taxon>Embryophyta</taxon>
        <taxon>Tracheophyta</taxon>
        <taxon>Spermatophyta</taxon>
        <taxon>Magnoliopsida</taxon>
        <taxon>Liliopsida</taxon>
        <taxon>Poales</taxon>
        <taxon>Poaceae</taxon>
        <taxon>PACMAD clade</taxon>
        <taxon>Panicoideae</taxon>
        <taxon>Andropogonodae</taxon>
        <taxon>Andropogoneae</taxon>
        <taxon>Saccharinae</taxon>
        <taxon>Miscanthus</taxon>
    </lineage>
</organism>
<dbReference type="GO" id="GO:0050660">
    <property type="term" value="F:flavin adenine dinucleotide binding"/>
    <property type="evidence" value="ECO:0007669"/>
    <property type="project" value="InterPro"/>
</dbReference>
<comment type="cofactor">
    <cofactor evidence="5">
        <name>FAD</name>
        <dbReference type="ChEBI" id="CHEBI:57692"/>
    </cofactor>
</comment>
<evidence type="ECO:0000313" key="6">
    <source>
        <dbReference type="EMBL" id="CAD6341508.1"/>
    </source>
</evidence>
<dbReference type="Gene3D" id="3.50.50.60">
    <property type="entry name" value="FAD/NAD(P)-binding domain"/>
    <property type="match status" value="1"/>
</dbReference>
<dbReference type="InterPro" id="IPR050346">
    <property type="entry name" value="FMO-like"/>
</dbReference>
<dbReference type="PANTHER" id="PTHR23023">
    <property type="entry name" value="DIMETHYLANILINE MONOOXYGENASE"/>
    <property type="match status" value="1"/>
</dbReference>
<dbReference type="InterPro" id="IPR036188">
    <property type="entry name" value="FAD/NAD-bd_sf"/>
</dbReference>
<evidence type="ECO:0000256" key="2">
    <source>
        <dbReference type="ARBA" id="ARBA00022630"/>
    </source>
</evidence>
<dbReference type="AlphaFoldDB" id="A0A811SFD8"/>
<dbReference type="EC" id="1.-.-.-" evidence="5"/>
<dbReference type="EMBL" id="CAJGYO010000230">
    <property type="protein sequence ID" value="CAD6341508.1"/>
    <property type="molecule type" value="Genomic_DNA"/>
</dbReference>
<gene>
    <name evidence="6" type="ORF">NCGR_LOCUS65606</name>
</gene>
<comment type="caution">
    <text evidence="6">The sequence shown here is derived from an EMBL/GenBank/DDBJ whole genome shotgun (WGS) entry which is preliminary data.</text>
</comment>
<evidence type="ECO:0000256" key="4">
    <source>
        <dbReference type="ARBA" id="ARBA00023002"/>
    </source>
</evidence>
<name>A0A811SFD8_9POAL</name>
<dbReference type="GO" id="GO:0004499">
    <property type="term" value="F:N,N-dimethylaniline monooxygenase activity"/>
    <property type="evidence" value="ECO:0007669"/>
    <property type="project" value="InterPro"/>
</dbReference>
<keyword evidence="2 5" id="KW-0285">Flavoprotein</keyword>
<dbReference type="FunFam" id="3.50.50.60:FF:000170">
    <property type="entry name" value="Flavin-containing monooxygenase"/>
    <property type="match status" value="1"/>
</dbReference>
<dbReference type="SUPFAM" id="SSF51905">
    <property type="entry name" value="FAD/NAD(P)-binding domain"/>
    <property type="match status" value="2"/>
</dbReference>
<dbReference type="InterPro" id="IPR020946">
    <property type="entry name" value="Flavin_mOase-like"/>
</dbReference>
<evidence type="ECO:0000313" key="7">
    <source>
        <dbReference type="Proteomes" id="UP000604825"/>
    </source>
</evidence>
<keyword evidence="5" id="KW-0503">Monooxygenase</keyword>
<reference evidence="6" key="1">
    <citation type="submission" date="2020-10" db="EMBL/GenBank/DDBJ databases">
        <authorList>
            <person name="Han B."/>
            <person name="Lu T."/>
            <person name="Zhao Q."/>
            <person name="Huang X."/>
            <person name="Zhao Y."/>
        </authorList>
    </citation>
    <scope>NUCLEOTIDE SEQUENCE</scope>
</reference>
<evidence type="ECO:0000256" key="1">
    <source>
        <dbReference type="ARBA" id="ARBA00009183"/>
    </source>
</evidence>
<keyword evidence="3 5" id="KW-0274">FAD</keyword>
<keyword evidence="7" id="KW-1185">Reference proteome</keyword>
<dbReference type="Proteomes" id="UP000604825">
    <property type="component" value="Unassembled WGS sequence"/>
</dbReference>
<comment type="similarity">
    <text evidence="1 5">Belongs to the FMO family.</text>
</comment>
<accession>A0A811SFD8</accession>
<evidence type="ECO:0000256" key="5">
    <source>
        <dbReference type="RuleBase" id="RU361177"/>
    </source>
</evidence>